<reference evidence="1 2" key="2">
    <citation type="journal article" date="2022" name="Mol. Ecol. Resour.">
        <title>The genomes of chicory, endive, great burdock and yacon provide insights into Asteraceae paleo-polyploidization history and plant inulin production.</title>
        <authorList>
            <person name="Fan W."/>
            <person name="Wang S."/>
            <person name="Wang H."/>
            <person name="Wang A."/>
            <person name="Jiang F."/>
            <person name="Liu H."/>
            <person name="Zhao H."/>
            <person name="Xu D."/>
            <person name="Zhang Y."/>
        </authorList>
    </citation>
    <scope>NUCLEOTIDE SEQUENCE [LARGE SCALE GENOMIC DNA]</scope>
    <source>
        <strain evidence="2">cv. Niubang</strain>
    </source>
</reference>
<reference evidence="2" key="1">
    <citation type="journal article" date="2022" name="Mol. Ecol. Resour.">
        <title>The genomes of chicory, endive, great burdock and yacon provide insights into Asteraceae palaeo-polyploidization history and plant inulin production.</title>
        <authorList>
            <person name="Fan W."/>
            <person name="Wang S."/>
            <person name="Wang H."/>
            <person name="Wang A."/>
            <person name="Jiang F."/>
            <person name="Liu H."/>
            <person name="Zhao H."/>
            <person name="Xu D."/>
            <person name="Zhang Y."/>
        </authorList>
    </citation>
    <scope>NUCLEOTIDE SEQUENCE [LARGE SCALE GENOMIC DNA]</scope>
    <source>
        <strain evidence="2">cv. Niubang</strain>
    </source>
</reference>
<evidence type="ECO:0000313" key="1">
    <source>
        <dbReference type="EMBL" id="KAI3772072.1"/>
    </source>
</evidence>
<sequence>MNRTKHGPQKSKWPFGFDFDFDFFQYSSSPPSSAVAGVAAAVMNSIRRAIFAERKRLLTLCPTSILQKQHASSSTTNKNTLRAVKFSKTRAPEVRSQPPAAASSSSSSNAVQKEPLTWPKPSEIPWQAKVVNSVNLIGHVKIPVQFEASSDGKNWAGTIISLDDGSESSPSLPSFWIPVIFEGDLAHIAMCHLKEKDYVHVAGHLSVDVPPFKLSEVQANVQVMVHSINFVQGSQSKKVFTPGELDKWTTKNSAIPKNNTFAQQSLKEELNPMSKQSSTLSEMVVAYEGNPGQLLKSAESSPVHNSKEVGSLHSDRKPDRQSIRASWRDLLINPKQWLDNRESKRKGLVKANYPDFKHKDTGVGLWLSNAPPEVLQGLGQLEFYSKGENGGDSWKNLVENPNKWWDNRVDKRNQKAPDFRHKDSGEGLWLGDAPAWALSSLPPLNAKTVDVDTKKAWRS</sequence>
<dbReference type="Proteomes" id="UP001055879">
    <property type="component" value="Linkage Group LG01"/>
</dbReference>
<evidence type="ECO:0000313" key="2">
    <source>
        <dbReference type="Proteomes" id="UP001055879"/>
    </source>
</evidence>
<accession>A0ACB9FLV0</accession>
<comment type="caution">
    <text evidence="1">The sequence shown here is derived from an EMBL/GenBank/DDBJ whole genome shotgun (WGS) entry which is preliminary data.</text>
</comment>
<protein>
    <submittedName>
        <fullName evidence="1">Uncharacterized protein</fullName>
    </submittedName>
</protein>
<name>A0ACB9FLV0_ARCLA</name>
<organism evidence="1 2">
    <name type="scientific">Arctium lappa</name>
    <name type="common">Greater burdock</name>
    <name type="synonym">Lappa major</name>
    <dbReference type="NCBI Taxonomy" id="4217"/>
    <lineage>
        <taxon>Eukaryota</taxon>
        <taxon>Viridiplantae</taxon>
        <taxon>Streptophyta</taxon>
        <taxon>Embryophyta</taxon>
        <taxon>Tracheophyta</taxon>
        <taxon>Spermatophyta</taxon>
        <taxon>Magnoliopsida</taxon>
        <taxon>eudicotyledons</taxon>
        <taxon>Gunneridae</taxon>
        <taxon>Pentapetalae</taxon>
        <taxon>asterids</taxon>
        <taxon>campanulids</taxon>
        <taxon>Asterales</taxon>
        <taxon>Asteraceae</taxon>
        <taxon>Carduoideae</taxon>
        <taxon>Cardueae</taxon>
        <taxon>Arctiinae</taxon>
        <taxon>Arctium</taxon>
    </lineage>
</organism>
<dbReference type="EMBL" id="CM042047">
    <property type="protein sequence ID" value="KAI3772072.1"/>
    <property type="molecule type" value="Genomic_DNA"/>
</dbReference>
<gene>
    <name evidence="1" type="ORF">L6452_03246</name>
</gene>
<proteinExistence type="predicted"/>
<keyword evidence="2" id="KW-1185">Reference proteome</keyword>